<name>A0A7R9CQU6_TIMPO</name>
<dbReference type="EMBL" id="OD001188">
    <property type="protein sequence ID" value="CAD7400923.1"/>
    <property type="molecule type" value="Genomic_DNA"/>
</dbReference>
<evidence type="ECO:0000256" key="1">
    <source>
        <dbReference type="SAM" id="MobiDB-lite"/>
    </source>
</evidence>
<sequence>MDQEHGVRTTDLRIRSLYLGLLDTLRTAHGSSWSDGMTGMENQPIILGSWFPGESKKVWRNQETKRYKEIEKGEQESERKAKSTEN</sequence>
<proteinExistence type="predicted"/>
<reference evidence="2" key="1">
    <citation type="submission" date="2020-11" db="EMBL/GenBank/DDBJ databases">
        <authorList>
            <person name="Tran Van P."/>
        </authorList>
    </citation>
    <scope>NUCLEOTIDE SEQUENCE</scope>
</reference>
<gene>
    <name evidence="2" type="ORF">TPSB3V08_LOCUS2840</name>
</gene>
<evidence type="ECO:0000313" key="2">
    <source>
        <dbReference type="EMBL" id="CAD7400923.1"/>
    </source>
</evidence>
<dbReference type="AlphaFoldDB" id="A0A7R9CQU6"/>
<protein>
    <submittedName>
        <fullName evidence="2">Uncharacterized protein</fullName>
    </submittedName>
</protein>
<organism evidence="2">
    <name type="scientific">Timema poppense</name>
    <name type="common">Walking stick</name>
    <dbReference type="NCBI Taxonomy" id="170557"/>
    <lineage>
        <taxon>Eukaryota</taxon>
        <taxon>Metazoa</taxon>
        <taxon>Ecdysozoa</taxon>
        <taxon>Arthropoda</taxon>
        <taxon>Hexapoda</taxon>
        <taxon>Insecta</taxon>
        <taxon>Pterygota</taxon>
        <taxon>Neoptera</taxon>
        <taxon>Polyneoptera</taxon>
        <taxon>Phasmatodea</taxon>
        <taxon>Timematodea</taxon>
        <taxon>Timematoidea</taxon>
        <taxon>Timematidae</taxon>
        <taxon>Timema</taxon>
    </lineage>
</organism>
<feature type="region of interest" description="Disordered" evidence="1">
    <location>
        <begin position="61"/>
        <end position="86"/>
    </location>
</feature>
<accession>A0A7R9CQU6</accession>